<dbReference type="PANTHER" id="PTHR30185">
    <property type="entry name" value="CRYPTIC BETA-GLUCOSIDE BGL OPERON ANTITERMINATOR"/>
    <property type="match status" value="1"/>
</dbReference>
<comment type="caution">
    <text evidence="4">The sequence shown here is derived from an EMBL/GenBank/DDBJ whole genome shotgun (WGS) entry which is preliminary data.</text>
</comment>
<sequence>MDFRQVLGTSNRRRLRLIELLYYQREGLSSEQLLEGLDCSLPILLKDIAMINELDGDFLVEKAEGLYRVVLKKDVSIGKLYSLALINSPEFQIIEELLYENCENIEALSKRLFISYSNAQRYLKKAEQALNQAGIKLCYRPLRLEGRESVIRHFYYRYFLEKQYTLKIDLPNIREYQLVAIEKFVAAFTEINGFHKKYIFQKRVTYNVFISLWRIKNGHYYPKEELRTTGLALPETKDIQKFRDTVSEVFRLELTLDEIRDCLWLSFSDAIVFSKKHLEIALSDNPRYQRLFKVHLKLAEQYMKLLGVPLDAQRMYDLTMVLMTDVYLYDEDKKFLTILRKSRAVFLETVKTLHEPAVEKVTEIVRAFVEEYGIYQNEDFIINYVYLLLTQEVNSLELLASQDKTIHLLLISDLSPTEEEFMAKGIRQIVYGNYEIHHFEGIWDNSQDMYKKILTYDGLITTGGRGDLPSDYPLVIMDPYVTLDAVRSIQKLVNQLSEKIN</sequence>
<dbReference type="InterPro" id="IPR007737">
    <property type="entry name" value="Mga_HTH"/>
</dbReference>
<evidence type="ECO:0000256" key="1">
    <source>
        <dbReference type="ARBA" id="ARBA00023015"/>
    </source>
</evidence>
<evidence type="ECO:0000259" key="3">
    <source>
        <dbReference type="Pfam" id="PF05043"/>
    </source>
</evidence>
<proteinExistence type="predicted"/>
<feature type="domain" description="Mga helix-turn-helix" evidence="3">
    <location>
        <begin position="75"/>
        <end position="159"/>
    </location>
</feature>
<keyword evidence="2" id="KW-0804">Transcription</keyword>
<dbReference type="Pfam" id="PF05043">
    <property type="entry name" value="Mga"/>
    <property type="match status" value="1"/>
</dbReference>
<evidence type="ECO:0000313" key="4">
    <source>
        <dbReference type="EMBL" id="MDT2735643.1"/>
    </source>
</evidence>
<dbReference type="InterPro" id="IPR050661">
    <property type="entry name" value="BglG_antiterminators"/>
</dbReference>
<organism evidence="4 5">
    <name type="scientific">Enterococcus pseudoavium</name>
    <dbReference type="NCBI Taxonomy" id="44007"/>
    <lineage>
        <taxon>Bacteria</taxon>
        <taxon>Bacillati</taxon>
        <taxon>Bacillota</taxon>
        <taxon>Bacilli</taxon>
        <taxon>Lactobacillales</taxon>
        <taxon>Enterococcaceae</taxon>
        <taxon>Enterococcus</taxon>
    </lineage>
</organism>
<dbReference type="PANTHER" id="PTHR30185:SF18">
    <property type="entry name" value="TRANSCRIPTIONAL REGULATOR MTLR"/>
    <property type="match status" value="1"/>
</dbReference>
<dbReference type="AlphaFoldDB" id="A0AAE4HZ74"/>
<dbReference type="Proteomes" id="UP001180842">
    <property type="component" value="Unassembled WGS sequence"/>
</dbReference>
<reference evidence="4" key="1">
    <citation type="submission" date="2023-03" db="EMBL/GenBank/DDBJ databases">
        <authorList>
            <person name="Shen W."/>
            <person name="Cai J."/>
        </authorList>
    </citation>
    <scope>NUCLEOTIDE SEQUENCE</scope>
    <source>
        <strain evidence="4">P69-2</strain>
    </source>
</reference>
<dbReference type="RefSeq" id="WP_311796342.1">
    <property type="nucleotide sequence ID" value="NZ_JARQAI010000001.1"/>
</dbReference>
<evidence type="ECO:0000256" key="2">
    <source>
        <dbReference type="ARBA" id="ARBA00023163"/>
    </source>
</evidence>
<evidence type="ECO:0000313" key="5">
    <source>
        <dbReference type="Proteomes" id="UP001180842"/>
    </source>
</evidence>
<accession>A0AAE4HZ74</accession>
<dbReference type="EMBL" id="JARQAI010000001">
    <property type="protein sequence ID" value="MDT2735643.1"/>
    <property type="molecule type" value="Genomic_DNA"/>
</dbReference>
<name>A0AAE4HZ74_9ENTE</name>
<gene>
    <name evidence="4" type="ORF">P7H00_00660</name>
</gene>
<protein>
    <submittedName>
        <fullName evidence="4">Helix-turn-helix domain-containing protein</fullName>
    </submittedName>
</protein>
<keyword evidence="1" id="KW-0805">Transcription regulation</keyword>